<reference evidence="2" key="1">
    <citation type="journal article" date="2019" name="Int. J. Syst. Evol. Microbiol.">
        <title>The Global Catalogue of Microorganisms (GCM) 10K type strain sequencing project: providing services to taxonomists for standard genome sequencing and annotation.</title>
        <authorList>
            <consortium name="The Broad Institute Genomics Platform"/>
            <consortium name="The Broad Institute Genome Sequencing Center for Infectious Disease"/>
            <person name="Wu L."/>
            <person name="Ma J."/>
        </authorList>
    </citation>
    <scope>NUCLEOTIDE SEQUENCE [LARGE SCALE GENOMIC DNA]</scope>
    <source>
        <strain evidence="2">CCTCC AB 2017081</strain>
    </source>
</reference>
<dbReference type="Proteomes" id="UP001595803">
    <property type="component" value="Unassembled WGS sequence"/>
</dbReference>
<organism evidence="1 2">
    <name type="scientific">Deinococcus rufus</name>
    <dbReference type="NCBI Taxonomy" id="2136097"/>
    <lineage>
        <taxon>Bacteria</taxon>
        <taxon>Thermotogati</taxon>
        <taxon>Deinococcota</taxon>
        <taxon>Deinococci</taxon>
        <taxon>Deinococcales</taxon>
        <taxon>Deinococcaceae</taxon>
        <taxon>Deinococcus</taxon>
    </lineage>
</organism>
<sequence>MEIGPEGEHASDAFDLFVCTPEYLKREGQAATSGRGLLIVQDSDLPRIGAVVERYLSTLHSADWPAISVRINLVSRWAFETHQSGPT</sequence>
<keyword evidence="2" id="KW-1185">Reference proteome</keyword>
<evidence type="ECO:0000313" key="1">
    <source>
        <dbReference type="EMBL" id="MFC3831793.1"/>
    </source>
</evidence>
<dbReference type="Pfam" id="PF15586">
    <property type="entry name" value="Imm8"/>
    <property type="match status" value="1"/>
</dbReference>
<comment type="caution">
    <text evidence="1">The sequence shown here is derived from an EMBL/GenBank/DDBJ whole genome shotgun (WGS) entry which is preliminary data.</text>
</comment>
<gene>
    <name evidence="1" type="ORF">ACFOSB_02810</name>
</gene>
<proteinExistence type="predicted"/>
<dbReference type="EMBL" id="JBHRZG010000002">
    <property type="protein sequence ID" value="MFC3831793.1"/>
    <property type="molecule type" value="Genomic_DNA"/>
</dbReference>
<name>A0ABV7Z629_9DEIO</name>
<dbReference type="InterPro" id="IPR028964">
    <property type="entry name" value="Imm8"/>
</dbReference>
<accession>A0ABV7Z629</accession>
<dbReference type="RefSeq" id="WP_380101339.1">
    <property type="nucleotide sequence ID" value="NZ_JBHRZG010000002.1"/>
</dbReference>
<evidence type="ECO:0000313" key="2">
    <source>
        <dbReference type="Proteomes" id="UP001595803"/>
    </source>
</evidence>
<protein>
    <submittedName>
        <fullName evidence="1">Imm8 family immunity protein</fullName>
    </submittedName>
</protein>